<accession>A0AAU7B0J9</accession>
<keyword evidence="1" id="KW-0812">Transmembrane</keyword>
<dbReference type="AlphaFoldDB" id="A0AAU7B0J9"/>
<dbReference type="EMBL" id="CP114014">
    <property type="protein sequence ID" value="XAY07439.1"/>
    <property type="molecule type" value="Genomic_DNA"/>
</dbReference>
<organism evidence="2">
    <name type="scientific">Paraconexibacter sp. AEG42_29</name>
    <dbReference type="NCBI Taxonomy" id="2997339"/>
    <lineage>
        <taxon>Bacteria</taxon>
        <taxon>Bacillati</taxon>
        <taxon>Actinomycetota</taxon>
        <taxon>Thermoleophilia</taxon>
        <taxon>Solirubrobacterales</taxon>
        <taxon>Paraconexibacteraceae</taxon>
        <taxon>Paraconexibacter</taxon>
    </lineage>
</organism>
<dbReference type="KEGG" id="parq:DSM112329_04321"/>
<gene>
    <name evidence="2" type="ORF">DSM112329_04321</name>
</gene>
<name>A0AAU7B0J9_9ACTN</name>
<feature type="transmembrane region" description="Helical" evidence="1">
    <location>
        <begin position="52"/>
        <end position="78"/>
    </location>
</feature>
<sequence>MGVRQNLHQLEQAFVEETIADRERREALQRQIVSRSRQRELDKVHKKGSLRFVALCLVLIATAVLVTAAMFETLYIVMG</sequence>
<evidence type="ECO:0008006" key="3">
    <source>
        <dbReference type="Google" id="ProtNLM"/>
    </source>
</evidence>
<reference evidence="2" key="1">
    <citation type="submission" date="2022-12" db="EMBL/GenBank/DDBJ databases">
        <title>Paraconexibacter alkalitolerans sp. nov. and Baekduia alba sp. nov., isolated from soil and emended description of the genera Paraconexibacter (Chun et al., 2020) and Baekduia (An et al., 2020).</title>
        <authorList>
            <person name="Vieira S."/>
            <person name="Huber K.J."/>
            <person name="Geppert A."/>
            <person name="Wolf J."/>
            <person name="Neumann-Schaal M."/>
            <person name="Muesken M."/>
            <person name="Overmann J."/>
        </authorList>
    </citation>
    <scope>NUCLEOTIDE SEQUENCE</scope>
    <source>
        <strain evidence="2">AEG42_29</strain>
    </source>
</reference>
<keyword evidence="1" id="KW-0472">Membrane</keyword>
<evidence type="ECO:0000256" key="1">
    <source>
        <dbReference type="SAM" id="Phobius"/>
    </source>
</evidence>
<protein>
    <recommendedName>
        <fullName evidence="3">DUF3040 domain-containing protein</fullName>
    </recommendedName>
</protein>
<proteinExistence type="predicted"/>
<keyword evidence="1" id="KW-1133">Transmembrane helix</keyword>
<evidence type="ECO:0000313" key="2">
    <source>
        <dbReference type="EMBL" id="XAY07439.1"/>
    </source>
</evidence>